<dbReference type="GO" id="GO:0004190">
    <property type="term" value="F:aspartic-type endopeptidase activity"/>
    <property type="evidence" value="ECO:0007669"/>
    <property type="project" value="InterPro"/>
</dbReference>
<dbReference type="SUPFAM" id="SSF50630">
    <property type="entry name" value="Acid proteases"/>
    <property type="match status" value="1"/>
</dbReference>
<evidence type="ECO:0000256" key="2">
    <source>
        <dbReference type="SAM" id="SignalP"/>
    </source>
</evidence>
<dbReference type="InterPro" id="IPR001461">
    <property type="entry name" value="Aspartic_peptidase_A1"/>
</dbReference>
<keyword evidence="5" id="KW-1185">Reference proteome</keyword>
<keyword evidence="2" id="KW-0732">Signal</keyword>
<evidence type="ECO:0000313" key="4">
    <source>
        <dbReference type="EMBL" id="KAJ7768245.1"/>
    </source>
</evidence>
<feature type="domain" description="Peptidase A1" evidence="3">
    <location>
        <begin position="56"/>
        <end position="400"/>
    </location>
</feature>
<dbReference type="EMBL" id="JARKIB010000020">
    <property type="protein sequence ID" value="KAJ7768245.1"/>
    <property type="molecule type" value="Genomic_DNA"/>
</dbReference>
<protein>
    <submittedName>
        <fullName evidence="4">Aspartic peptidase domain-containing protein</fullName>
    </submittedName>
</protein>
<dbReference type="Pfam" id="PF00026">
    <property type="entry name" value="Asp"/>
    <property type="match status" value="1"/>
</dbReference>
<gene>
    <name evidence="4" type="ORF">B0H16DRAFT_311483</name>
</gene>
<dbReference type="PANTHER" id="PTHR47966:SF51">
    <property type="entry name" value="BETA-SITE APP-CLEAVING ENZYME, ISOFORM A-RELATED"/>
    <property type="match status" value="1"/>
</dbReference>
<comment type="similarity">
    <text evidence="1">Belongs to the peptidase A1 family.</text>
</comment>
<feature type="signal peptide" evidence="2">
    <location>
        <begin position="1"/>
        <end position="20"/>
    </location>
</feature>
<comment type="caution">
    <text evidence="4">The sequence shown here is derived from an EMBL/GenBank/DDBJ whole genome shotgun (WGS) entry which is preliminary data.</text>
</comment>
<reference evidence="4" key="1">
    <citation type="submission" date="2023-03" db="EMBL/GenBank/DDBJ databases">
        <title>Massive genome expansion in bonnet fungi (Mycena s.s.) driven by repeated elements and novel gene families across ecological guilds.</title>
        <authorList>
            <consortium name="Lawrence Berkeley National Laboratory"/>
            <person name="Harder C.B."/>
            <person name="Miyauchi S."/>
            <person name="Viragh M."/>
            <person name="Kuo A."/>
            <person name="Thoen E."/>
            <person name="Andreopoulos B."/>
            <person name="Lu D."/>
            <person name="Skrede I."/>
            <person name="Drula E."/>
            <person name="Henrissat B."/>
            <person name="Morin E."/>
            <person name="Kohler A."/>
            <person name="Barry K."/>
            <person name="LaButti K."/>
            <person name="Morin E."/>
            <person name="Salamov A."/>
            <person name="Lipzen A."/>
            <person name="Mereny Z."/>
            <person name="Hegedus B."/>
            <person name="Baldrian P."/>
            <person name="Stursova M."/>
            <person name="Weitz H."/>
            <person name="Taylor A."/>
            <person name="Grigoriev I.V."/>
            <person name="Nagy L.G."/>
            <person name="Martin F."/>
            <person name="Kauserud H."/>
        </authorList>
    </citation>
    <scope>NUCLEOTIDE SEQUENCE</scope>
    <source>
        <strain evidence="4">CBHHK182m</strain>
    </source>
</reference>
<dbReference type="AlphaFoldDB" id="A0AAD7JMS2"/>
<feature type="chain" id="PRO_5042200632" evidence="2">
    <location>
        <begin position="21"/>
        <end position="470"/>
    </location>
</feature>
<dbReference type="PANTHER" id="PTHR47966">
    <property type="entry name" value="BETA-SITE APP-CLEAVING ENZYME, ISOFORM A-RELATED"/>
    <property type="match status" value="1"/>
</dbReference>
<dbReference type="GO" id="GO:0006508">
    <property type="term" value="P:proteolysis"/>
    <property type="evidence" value="ECO:0007669"/>
    <property type="project" value="InterPro"/>
</dbReference>
<evidence type="ECO:0000313" key="5">
    <source>
        <dbReference type="Proteomes" id="UP001215598"/>
    </source>
</evidence>
<organism evidence="4 5">
    <name type="scientific">Mycena metata</name>
    <dbReference type="NCBI Taxonomy" id="1033252"/>
    <lineage>
        <taxon>Eukaryota</taxon>
        <taxon>Fungi</taxon>
        <taxon>Dikarya</taxon>
        <taxon>Basidiomycota</taxon>
        <taxon>Agaricomycotina</taxon>
        <taxon>Agaricomycetes</taxon>
        <taxon>Agaricomycetidae</taxon>
        <taxon>Agaricales</taxon>
        <taxon>Marasmiineae</taxon>
        <taxon>Mycenaceae</taxon>
        <taxon>Mycena</taxon>
    </lineage>
</organism>
<proteinExistence type="inferred from homology"/>
<dbReference type="InterPro" id="IPR033121">
    <property type="entry name" value="PEPTIDASE_A1"/>
</dbReference>
<evidence type="ECO:0000259" key="3">
    <source>
        <dbReference type="PROSITE" id="PS51767"/>
    </source>
</evidence>
<dbReference type="Gene3D" id="2.40.70.10">
    <property type="entry name" value="Acid Proteases"/>
    <property type="match status" value="1"/>
</dbReference>
<dbReference type="InterPro" id="IPR021109">
    <property type="entry name" value="Peptidase_aspartic_dom_sf"/>
</dbReference>
<evidence type="ECO:0000256" key="1">
    <source>
        <dbReference type="ARBA" id="ARBA00007447"/>
    </source>
</evidence>
<accession>A0AAD7JMS2</accession>
<sequence length="470" mass="50369">MRGTVFSWLPLLLFLSESWAVKLAIQRRPQSASSLPSPKANNNSANDVVNINNQVYAVNITLNGLPINVALDWVYSDLWVKPPEAIPSFNDTKLKLKIRYADANAFVSGDIGVGKFGLGQDTVIPLQAFLSVNTDNVGPSFPGPQQANFDNGIFGLWGIGTFSSLVDQQVQTAYGTNATWGRGALANIFALNETGSDYIGLSLSRVGDQADTADGSFTVSEYDSDYQAVANSPRLPYSQNGSWTVPLDGLSVNGKKIEWNSSIEQVPAGTLLVQLNFGAPNILMPAKQIAAIYSSIPGAAFSHNEYLTEFGTNDVWVVPCNASIDLVATFAGQNFPIHPLDLTDLKVVTSPDKTRNFTACIGSITDSLGDLRTDALFGDSFLRNVYTVPLQIDFGTGGNTKGPRFVQMLSTTDNSTAQSDLITVRSALMANMPPELSPVNLVRILNGTENSSGRARGNSVSWVGGISLLV</sequence>
<name>A0AAD7JMS2_9AGAR</name>
<dbReference type="Proteomes" id="UP001215598">
    <property type="component" value="Unassembled WGS sequence"/>
</dbReference>
<dbReference type="PROSITE" id="PS51767">
    <property type="entry name" value="PEPTIDASE_A1"/>
    <property type="match status" value="1"/>
</dbReference>